<dbReference type="AlphaFoldDB" id="A0A4Y7J700"/>
<reference evidence="1 2" key="1">
    <citation type="journal article" date="2018" name="Science">
        <title>The opium poppy genome and morphinan production.</title>
        <authorList>
            <person name="Guo L."/>
            <person name="Winzer T."/>
            <person name="Yang X."/>
            <person name="Li Y."/>
            <person name="Ning Z."/>
            <person name="He Z."/>
            <person name="Teodor R."/>
            <person name="Lu Y."/>
            <person name="Bowser T.A."/>
            <person name="Graham I.A."/>
            <person name="Ye K."/>
        </authorList>
    </citation>
    <scope>NUCLEOTIDE SEQUENCE [LARGE SCALE GENOMIC DNA]</scope>
    <source>
        <strain evidence="2">cv. HN1</strain>
        <tissue evidence="1">Leaves</tissue>
    </source>
</reference>
<proteinExistence type="predicted"/>
<dbReference type="EMBL" id="CM010717">
    <property type="protein sequence ID" value="RZC56597.1"/>
    <property type="molecule type" value="Genomic_DNA"/>
</dbReference>
<evidence type="ECO:0000313" key="2">
    <source>
        <dbReference type="Proteomes" id="UP000316621"/>
    </source>
</evidence>
<dbReference type="Proteomes" id="UP000316621">
    <property type="component" value="Chromosome 3"/>
</dbReference>
<keyword evidence="2" id="KW-1185">Reference proteome</keyword>
<sequence length="88" mass="10022">MARGNDEGLPFLTSTTFPGSDYDHMHSSMSSEEVMHQGSLAYTIDWRYKQIFKKVVLMHSEGSDIFQGILLFAASPFNKYQSPPLNCW</sequence>
<gene>
    <name evidence="1" type="ORF">C5167_015457</name>
</gene>
<organism evidence="1 2">
    <name type="scientific">Papaver somniferum</name>
    <name type="common">Opium poppy</name>
    <dbReference type="NCBI Taxonomy" id="3469"/>
    <lineage>
        <taxon>Eukaryota</taxon>
        <taxon>Viridiplantae</taxon>
        <taxon>Streptophyta</taxon>
        <taxon>Embryophyta</taxon>
        <taxon>Tracheophyta</taxon>
        <taxon>Spermatophyta</taxon>
        <taxon>Magnoliopsida</taxon>
        <taxon>Ranunculales</taxon>
        <taxon>Papaveraceae</taxon>
        <taxon>Papaveroideae</taxon>
        <taxon>Papaver</taxon>
    </lineage>
</organism>
<name>A0A4Y7J700_PAPSO</name>
<dbReference type="Gramene" id="RZC56597">
    <property type="protein sequence ID" value="RZC56597"/>
    <property type="gene ID" value="C5167_015457"/>
</dbReference>
<protein>
    <submittedName>
        <fullName evidence="1">Uncharacterized protein</fullName>
    </submittedName>
</protein>
<accession>A0A4Y7J700</accession>
<evidence type="ECO:0000313" key="1">
    <source>
        <dbReference type="EMBL" id="RZC56597.1"/>
    </source>
</evidence>